<evidence type="ECO:0000313" key="3">
    <source>
        <dbReference type="Proteomes" id="UP000708208"/>
    </source>
</evidence>
<feature type="non-terminal residue" evidence="2">
    <location>
        <position position="1"/>
    </location>
</feature>
<evidence type="ECO:0000256" key="1">
    <source>
        <dbReference type="SAM" id="MobiDB-lite"/>
    </source>
</evidence>
<feature type="non-terminal residue" evidence="2">
    <location>
        <position position="58"/>
    </location>
</feature>
<dbReference type="AlphaFoldDB" id="A0A8J2M6P3"/>
<proteinExistence type="predicted"/>
<dbReference type="Proteomes" id="UP000708208">
    <property type="component" value="Unassembled WGS sequence"/>
</dbReference>
<name>A0A8J2M6P3_9HEXA</name>
<keyword evidence="3" id="KW-1185">Reference proteome</keyword>
<accession>A0A8J2M6P3</accession>
<evidence type="ECO:0000313" key="2">
    <source>
        <dbReference type="EMBL" id="CAG7833090.1"/>
    </source>
</evidence>
<gene>
    <name evidence="2" type="ORF">AFUS01_LOCUS42736</name>
</gene>
<organism evidence="2 3">
    <name type="scientific">Allacma fusca</name>
    <dbReference type="NCBI Taxonomy" id="39272"/>
    <lineage>
        <taxon>Eukaryota</taxon>
        <taxon>Metazoa</taxon>
        <taxon>Ecdysozoa</taxon>
        <taxon>Arthropoda</taxon>
        <taxon>Hexapoda</taxon>
        <taxon>Collembola</taxon>
        <taxon>Symphypleona</taxon>
        <taxon>Sminthuridae</taxon>
        <taxon>Allacma</taxon>
    </lineage>
</organism>
<dbReference type="EMBL" id="CAJVCH010568422">
    <property type="protein sequence ID" value="CAG7833090.1"/>
    <property type="molecule type" value="Genomic_DNA"/>
</dbReference>
<feature type="compositionally biased region" description="Polar residues" evidence="1">
    <location>
        <begin position="1"/>
        <end position="14"/>
    </location>
</feature>
<feature type="compositionally biased region" description="Low complexity" evidence="1">
    <location>
        <begin position="21"/>
        <end position="35"/>
    </location>
</feature>
<protein>
    <submittedName>
        <fullName evidence="2">Uncharacterized protein</fullName>
    </submittedName>
</protein>
<comment type="caution">
    <text evidence="2">The sequence shown here is derived from an EMBL/GenBank/DDBJ whole genome shotgun (WGS) entry which is preliminary data.</text>
</comment>
<reference evidence="2" key="1">
    <citation type="submission" date="2021-06" db="EMBL/GenBank/DDBJ databases">
        <authorList>
            <person name="Hodson N. C."/>
            <person name="Mongue J. A."/>
            <person name="Jaron S. K."/>
        </authorList>
    </citation>
    <scope>NUCLEOTIDE SEQUENCE</scope>
</reference>
<sequence length="58" mass="6632">RLSVLRTNQSPNSSDAKRRTNSLLVRSNSVSRVVNKSQQEKRHEKREGIDDRSLEATP</sequence>
<feature type="compositionally biased region" description="Basic and acidic residues" evidence="1">
    <location>
        <begin position="38"/>
        <end position="58"/>
    </location>
</feature>
<feature type="region of interest" description="Disordered" evidence="1">
    <location>
        <begin position="1"/>
        <end position="58"/>
    </location>
</feature>